<organism evidence="1 2">
    <name type="scientific">Nonomuraea cypriaca</name>
    <dbReference type="NCBI Taxonomy" id="1187855"/>
    <lineage>
        <taxon>Bacteria</taxon>
        <taxon>Bacillati</taxon>
        <taxon>Actinomycetota</taxon>
        <taxon>Actinomycetes</taxon>
        <taxon>Streptosporangiales</taxon>
        <taxon>Streptosporangiaceae</taxon>
        <taxon>Nonomuraea</taxon>
    </lineage>
</organism>
<dbReference type="RefSeq" id="WP_195896050.1">
    <property type="nucleotide sequence ID" value="NZ_JADOGI010000038.1"/>
</dbReference>
<proteinExistence type="predicted"/>
<keyword evidence="2" id="KW-1185">Reference proteome</keyword>
<reference evidence="1" key="1">
    <citation type="submission" date="2020-11" db="EMBL/GenBank/DDBJ databases">
        <title>Whole-genome analyses of Nonomuraea sp. K274.</title>
        <authorList>
            <person name="Veyisoglu A."/>
        </authorList>
    </citation>
    <scope>NUCLEOTIDE SEQUENCE</scope>
    <source>
        <strain evidence="1">K274</strain>
    </source>
</reference>
<comment type="caution">
    <text evidence="1">The sequence shown here is derived from an EMBL/GenBank/DDBJ whole genome shotgun (WGS) entry which is preliminary data.</text>
</comment>
<accession>A0A931ABI3</accession>
<dbReference type="EMBL" id="JADOGI010000038">
    <property type="protein sequence ID" value="MBF8187079.1"/>
    <property type="molecule type" value="Genomic_DNA"/>
</dbReference>
<evidence type="ECO:0000313" key="1">
    <source>
        <dbReference type="EMBL" id="MBF8187079.1"/>
    </source>
</evidence>
<dbReference type="Proteomes" id="UP000605361">
    <property type="component" value="Unassembled WGS sequence"/>
</dbReference>
<gene>
    <name evidence="1" type="ORF">ITP53_15305</name>
</gene>
<dbReference type="AlphaFoldDB" id="A0A931ABI3"/>
<evidence type="ECO:0000313" key="2">
    <source>
        <dbReference type="Proteomes" id="UP000605361"/>
    </source>
</evidence>
<sequence>MFSHLDSDISLSFLERFPSPQSAAKLNATTMTAFLRRCRYTGGKSGAELVERLRQAPKPASTT</sequence>
<protein>
    <submittedName>
        <fullName evidence="1">Uncharacterized protein</fullName>
    </submittedName>
</protein>
<name>A0A931ABI3_9ACTN</name>